<proteinExistence type="predicted"/>
<dbReference type="EMBL" id="CADCWC010000256">
    <property type="protein sequence ID" value="CAA9539334.1"/>
    <property type="molecule type" value="Genomic_DNA"/>
</dbReference>
<dbReference type="AlphaFoldDB" id="A0A6J4U316"/>
<sequence>MIDRHGRDAEAVAARHGAPRVVPAALAGKGRPLVVEGVQERVILAIAGWNEAALWLPERRLLVCVEAIGTNGFFLTSPDDRLGVHPLLRARPPRGALGGLDPLAVAVGHGPPVTEGAAEALEHALETARSGVPTMVSRLVRERLSFLQR</sequence>
<accession>A0A6J4U316</accession>
<protein>
    <submittedName>
        <fullName evidence="1">Uncharacterized protein</fullName>
    </submittedName>
</protein>
<name>A0A6J4U316_9ACTN</name>
<gene>
    <name evidence="1" type="ORF">AVDCRST_MAG79-1711</name>
</gene>
<evidence type="ECO:0000313" key="1">
    <source>
        <dbReference type="EMBL" id="CAA9539334.1"/>
    </source>
</evidence>
<reference evidence="1" key="1">
    <citation type="submission" date="2020-02" db="EMBL/GenBank/DDBJ databases">
        <authorList>
            <person name="Meier V. D."/>
        </authorList>
    </citation>
    <scope>NUCLEOTIDE SEQUENCE</scope>
    <source>
        <strain evidence="1">AVDCRST_MAG79</strain>
    </source>
</reference>
<organism evidence="1">
    <name type="scientific">uncultured Thermoleophilia bacterium</name>
    <dbReference type="NCBI Taxonomy" id="1497501"/>
    <lineage>
        <taxon>Bacteria</taxon>
        <taxon>Bacillati</taxon>
        <taxon>Actinomycetota</taxon>
        <taxon>Thermoleophilia</taxon>
        <taxon>environmental samples</taxon>
    </lineage>
</organism>